<dbReference type="InterPro" id="IPR013328">
    <property type="entry name" value="6PGD_dom2"/>
</dbReference>
<proteinExistence type="inferred from homology"/>
<dbReference type="InterPro" id="IPR036291">
    <property type="entry name" value="NAD(P)-bd_dom_sf"/>
</dbReference>
<feature type="signal peptide" evidence="3">
    <location>
        <begin position="1"/>
        <end position="20"/>
    </location>
</feature>
<keyword evidence="3" id="KW-0732">Signal</keyword>
<dbReference type="Pfam" id="PF21761">
    <property type="entry name" value="RedAm-like_C"/>
    <property type="match status" value="1"/>
</dbReference>
<gene>
    <name evidence="6" type="ORF">E1298_42930</name>
</gene>
<dbReference type="EMBL" id="SMKU01000463">
    <property type="protein sequence ID" value="TDD63925.1"/>
    <property type="molecule type" value="Genomic_DNA"/>
</dbReference>
<protein>
    <submittedName>
        <fullName evidence="6">NAD(P)-dependent oxidoreductase</fullName>
    </submittedName>
</protein>
<dbReference type="InterPro" id="IPR051265">
    <property type="entry name" value="HIBADH-related_NP60_sf"/>
</dbReference>
<keyword evidence="2" id="KW-0560">Oxidoreductase</keyword>
<dbReference type="SUPFAM" id="SSF51735">
    <property type="entry name" value="NAD(P)-binding Rossmann-fold domains"/>
    <property type="match status" value="1"/>
</dbReference>
<evidence type="ECO:0000256" key="2">
    <source>
        <dbReference type="ARBA" id="ARBA00023002"/>
    </source>
</evidence>
<dbReference type="InterPro" id="IPR006115">
    <property type="entry name" value="6PGDH_NADP-bd"/>
</dbReference>
<keyword evidence="7" id="KW-1185">Reference proteome</keyword>
<dbReference type="GO" id="GO:0003677">
    <property type="term" value="F:DNA binding"/>
    <property type="evidence" value="ECO:0007669"/>
    <property type="project" value="TreeGrafter"/>
</dbReference>
<dbReference type="OrthoDB" id="4535742at2"/>
<dbReference type="Pfam" id="PF03446">
    <property type="entry name" value="NAD_binding_2"/>
    <property type="match status" value="1"/>
</dbReference>
<dbReference type="GO" id="GO:0000785">
    <property type="term" value="C:chromatin"/>
    <property type="evidence" value="ECO:0007669"/>
    <property type="project" value="TreeGrafter"/>
</dbReference>
<dbReference type="InterPro" id="IPR048666">
    <property type="entry name" value="RedAm-like_C"/>
</dbReference>
<dbReference type="PIRSF" id="PIRSF000103">
    <property type="entry name" value="HIBADH"/>
    <property type="match status" value="1"/>
</dbReference>
<evidence type="ECO:0000313" key="6">
    <source>
        <dbReference type="EMBL" id="TDD63925.1"/>
    </source>
</evidence>
<evidence type="ECO:0000256" key="3">
    <source>
        <dbReference type="SAM" id="SignalP"/>
    </source>
</evidence>
<dbReference type="GO" id="GO:0140673">
    <property type="term" value="P:transcription elongation-coupled chromatin remodeling"/>
    <property type="evidence" value="ECO:0007669"/>
    <property type="project" value="TreeGrafter"/>
</dbReference>
<dbReference type="GO" id="GO:0016491">
    <property type="term" value="F:oxidoreductase activity"/>
    <property type="evidence" value="ECO:0007669"/>
    <property type="project" value="UniProtKB-KW"/>
</dbReference>
<evidence type="ECO:0000259" key="5">
    <source>
        <dbReference type="Pfam" id="PF21761"/>
    </source>
</evidence>
<evidence type="ECO:0000256" key="1">
    <source>
        <dbReference type="ARBA" id="ARBA00009080"/>
    </source>
</evidence>
<sequence>MAESTSVTVLGLGLMGTALAETLVANGHATTVWNRSAAKADPLVAKGAVRAATAAEAITASPLVVVCLSVYENADEILTGDVLAGRTVVQLTNGTPRQARALAERVTGHGARYVDGGIMAVPQMIGGPASLILYSGDEEAFEARKDVLAALGSPRFLGIDPGLAPLFDLALLSAMYGMYAGFQQAVALVRSEKVQATAIEPMITAWLTATMGGFSEQARALDAGEFGTDVSSVATSQVAFPGLIETYLEQGVDPGWLLALRDLLDRAVAEGHGHDGMARLITLLEQPPA</sequence>
<dbReference type="PANTHER" id="PTHR43580">
    <property type="entry name" value="OXIDOREDUCTASE GLYR1-RELATED"/>
    <property type="match status" value="1"/>
</dbReference>
<feature type="domain" description="NADPH-dependent reductive aminase-like C-terminal" evidence="5">
    <location>
        <begin position="160"/>
        <end position="285"/>
    </location>
</feature>
<dbReference type="Gene3D" id="1.10.1040.10">
    <property type="entry name" value="N-(1-d-carboxylethyl)-l-norvaline Dehydrogenase, domain 2"/>
    <property type="match status" value="1"/>
</dbReference>
<accession>A0A4R4ZY23</accession>
<reference evidence="6 7" key="1">
    <citation type="submission" date="2019-03" db="EMBL/GenBank/DDBJ databases">
        <title>Draft genome sequences of novel Actinobacteria.</title>
        <authorList>
            <person name="Sahin N."/>
            <person name="Ay H."/>
            <person name="Saygin H."/>
        </authorList>
    </citation>
    <scope>NUCLEOTIDE SEQUENCE [LARGE SCALE GENOMIC DNA]</scope>
    <source>
        <strain evidence="6 7">H3C3</strain>
    </source>
</reference>
<evidence type="ECO:0000313" key="7">
    <source>
        <dbReference type="Proteomes" id="UP000294513"/>
    </source>
</evidence>
<dbReference type="RefSeq" id="WP_131903132.1">
    <property type="nucleotide sequence ID" value="NZ_SMKU01000463.1"/>
</dbReference>
<feature type="chain" id="PRO_5020242539" evidence="3">
    <location>
        <begin position="21"/>
        <end position="289"/>
    </location>
</feature>
<organism evidence="6 7">
    <name type="scientific">Actinomadura rubrisoli</name>
    <dbReference type="NCBI Taxonomy" id="2530368"/>
    <lineage>
        <taxon>Bacteria</taxon>
        <taxon>Bacillati</taxon>
        <taxon>Actinomycetota</taxon>
        <taxon>Actinomycetes</taxon>
        <taxon>Streptosporangiales</taxon>
        <taxon>Thermomonosporaceae</taxon>
        <taxon>Actinomadura</taxon>
    </lineage>
</organism>
<name>A0A4R4ZY23_9ACTN</name>
<comment type="similarity">
    <text evidence="1">Belongs to the HIBADH-related family.</text>
</comment>
<dbReference type="PANTHER" id="PTHR43580:SF2">
    <property type="entry name" value="CYTOKINE-LIKE NUCLEAR FACTOR N-PAC"/>
    <property type="match status" value="1"/>
</dbReference>
<feature type="domain" description="6-phosphogluconate dehydrogenase NADP-binding" evidence="4">
    <location>
        <begin position="7"/>
        <end position="153"/>
    </location>
</feature>
<dbReference type="GO" id="GO:0050661">
    <property type="term" value="F:NADP binding"/>
    <property type="evidence" value="ECO:0007669"/>
    <property type="project" value="InterPro"/>
</dbReference>
<comment type="caution">
    <text evidence="6">The sequence shown here is derived from an EMBL/GenBank/DDBJ whole genome shotgun (WGS) entry which is preliminary data.</text>
</comment>
<dbReference type="InterPro" id="IPR015815">
    <property type="entry name" value="HIBADH-related"/>
</dbReference>
<dbReference type="Gene3D" id="3.40.50.720">
    <property type="entry name" value="NAD(P)-binding Rossmann-like Domain"/>
    <property type="match status" value="1"/>
</dbReference>
<evidence type="ECO:0000259" key="4">
    <source>
        <dbReference type="Pfam" id="PF03446"/>
    </source>
</evidence>
<dbReference type="GO" id="GO:0031491">
    <property type="term" value="F:nucleosome binding"/>
    <property type="evidence" value="ECO:0007669"/>
    <property type="project" value="TreeGrafter"/>
</dbReference>
<dbReference type="AlphaFoldDB" id="A0A4R4ZY23"/>
<dbReference type="Proteomes" id="UP000294513">
    <property type="component" value="Unassembled WGS sequence"/>
</dbReference>